<feature type="region of interest" description="Disordered" evidence="6">
    <location>
        <begin position="409"/>
        <end position="428"/>
    </location>
</feature>
<name>A0A5C6B758_9PLAN</name>
<dbReference type="Pfam" id="PF22694">
    <property type="entry name" value="CtpB_N-like"/>
    <property type="match status" value="1"/>
</dbReference>
<dbReference type="AlphaFoldDB" id="A0A5C6B758"/>
<dbReference type="SUPFAM" id="SSF50156">
    <property type="entry name" value="PDZ domain-like"/>
    <property type="match status" value="1"/>
</dbReference>
<comment type="caution">
    <text evidence="9">The sequence shown here is derived from an EMBL/GenBank/DDBJ whole genome shotgun (WGS) entry which is preliminary data.</text>
</comment>
<dbReference type="InterPro" id="IPR036034">
    <property type="entry name" value="PDZ_sf"/>
</dbReference>
<dbReference type="PANTHER" id="PTHR32060:SF30">
    <property type="entry name" value="CARBOXY-TERMINAL PROCESSING PROTEASE CTPA"/>
    <property type="match status" value="1"/>
</dbReference>
<keyword evidence="3 5" id="KW-0378">Hydrolase</keyword>
<evidence type="ECO:0000259" key="8">
    <source>
        <dbReference type="PROSITE" id="PS50106"/>
    </source>
</evidence>
<evidence type="ECO:0000256" key="6">
    <source>
        <dbReference type="SAM" id="MobiDB-lite"/>
    </source>
</evidence>
<evidence type="ECO:0000256" key="5">
    <source>
        <dbReference type="RuleBase" id="RU004404"/>
    </source>
</evidence>
<feature type="chain" id="PRO_5022803621" evidence="7">
    <location>
        <begin position="26"/>
        <end position="488"/>
    </location>
</feature>
<dbReference type="GO" id="GO:0006508">
    <property type="term" value="P:proteolysis"/>
    <property type="evidence" value="ECO:0007669"/>
    <property type="project" value="UniProtKB-KW"/>
</dbReference>
<evidence type="ECO:0000256" key="4">
    <source>
        <dbReference type="ARBA" id="ARBA00022825"/>
    </source>
</evidence>
<dbReference type="PANTHER" id="PTHR32060">
    <property type="entry name" value="TAIL-SPECIFIC PROTEASE"/>
    <property type="match status" value="1"/>
</dbReference>
<dbReference type="EMBL" id="SJPP01000003">
    <property type="protein sequence ID" value="TWU07179.1"/>
    <property type="molecule type" value="Genomic_DNA"/>
</dbReference>
<dbReference type="InterPro" id="IPR004447">
    <property type="entry name" value="Peptidase_S41A"/>
</dbReference>
<dbReference type="InterPro" id="IPR005151">
    <property type="entry name" value="Tail-specific_protease"/>
</dbReference>
<protein>
    <submittedName>
        <fullName evidence="9">Carboxy-terminal processing protease CtpA</fullName>
        <ecNumber evidence="9">3.4.21.102</ecNumber>
    </submittedName>
</protein>
<dbReference type="PROSITE" id="PS50106">
    <property type="entry name" value="PDZ"/>
    <property type="match status" value="1"/>
</dbReference>
<dbReference type="InterPro" id="IPR041489">
    <property type="entry name" value="PDZ_6"/>
</dbReference>
<organism evidence="9 10">
    <name type="scientific">Symmachiella macrocystis</name>
    <dbReference type="NCBI Taxonomy" id="2527985"/>
    <lineage>
        <taxon>Bacteria</taxon>
        <taxon>Pseudomonadati</taxon>
        <taxon>Planctomycetota</taxon>
        <taxon>Planctomycetia</taxon>
        <taxon>Planctomycetales</taxon>
        <taxon>Planctomycetaceae</taxon>
        <taxon>Symmachiella</taxon>
    </lineage>
</organism>
<dbReference type="GO" id="GO:0030288">
    <property type="term" value="C:outer membrane-bounded periplasmic space"/>
    <property type="evidence" value="ECO:0007669"/>
    <property type="project" value="TreeGrafter"/>
</dbReference>
<dbReference type="NCBIfam" id="TIGR00225">
    <property type="entry name" value="prc"/>
    <property type="match status" value="1"/>
</dbReference>
<comment type="similarity">
    <text evidence="1 5">Belongs to the peptidase S41A family.</text>
</comment>
<dbReference type="FunFam" id="2.30.42.10:FF:000063">
    <property type="entry name" value="Peptidase, S41 family"/>
    <property type="match status" value="1"/>
</dbReference>
<dbReference type="InterPro" id="IPR055210">
    <property type="entry name" value="CtpA/B_N"/>
</dbReference>
<dbReference type="SMART" id="SM00228">
    <property type="entry name" value="PDZ"/>
    <property type="match status" value="1"/>
</dbReference>
<dbReference type="CDD" id="cd06782">
    <property type="entry name" value="cpPDZ_CPP-like"/>
    <property type="match status" value="1"/>
</dbReference>
<keyword evidence="7" id="KW-0732">Signal</keyword>
<feature type="signal peptide" evidence="7">
    <location>
        <begin position="1"/>
        <end position="25"/>
    </location>
</feature>
<proteinExistence type="inferred from homology"/>
<feature type="compositionally biased region" description="Basic and acidic residues" evidence="6">
    <location>
        <begin position="457"/>
        <end position="488"/>
    </location>
</feature>
<dbReference type="GO" id="GO:0004252">
    <property type="term" value="F:serine-type endopeptidase activity"/>
    <property type="evidence" value="ECO:0007669"/>
    <property type="project" value="UniProtKB-EC"/>
</dbReference>
<dbReference type="Gene3D" id="2.30.42.10">
    <property type="match status" value="1"/>
</dbReference>
<accession>A0A5C6B758</accession>
<dbReference type="InterPro" id="IPR029045">
    <property type="entry name" value="ClpP/crotonase-like_dom_sf"/>
</dbReference>
<gene>
    <name evidence="9" type="primary">ctpA</name>
    <name evidence="9" type="ORF">CA54_55840</name>
</gene>
<dbReference type="Pfam" id="PF03572">
    <property type="entry name" value="Peptidase_S41"/>
    <property type="match status" value="1"/>
</dbReference>
<evidence type="ECO:0000256" key="1">
    <source>
        <dbReference type="ARBA" id="ARBA00009179"/>
    </source>
</evidence>
<dbReference type="Pfam" id="PF17820">
    <property type="entry name" value="PDZ_6"/>
    <property type="match status" value="1"/>
</dbReference>
<feature type="region of interest" description="Disordered" evidence="6">
    <location>
        <begin position="442"/>
        <end position="488"/>
    </location>
</feature>
<feature type="domain" description="PDZ" evidence="8">
    <location>
        <begin position="105"/>
        <end position="163"/>
    </location>
</feature>
<dbReference type="CDD" id="cd07560">
    <property type="entry name" value="Peptidase_S41_CPP"/>
    <property type="match status" value="1"/>
</dbReference>
<evidence type="ECO:0000256" key="2">
    <source>
        <dbReference type="ARBA" id="ARBA00022670"/>
    </source>
</evidence>
<evidence type="ECO:0000256" key="3">
    <source>
        <dbReference type="ARBA" id="ARBA00022801"/>
    </source>
</evidence>
<dbReference type="RefSeq" id="WP_231963202.1">
    <property type="nucleotide sequence ID" value="NZ_SJPP01000003.1"/>
</dbReference>
<keyword evidence="10" id="KW-1185">Reference proteome</keyword>
<keyword evidence="2 5" id="KW-0645">Protease</keyword>
<reference evidence="9 10" key="1">
    <citation type="submission" date="2019-02" db="EMBL/GenBank/DDBJ databases">
        <title>Deep-cultivation of Planctomycetes and their phenomic and genomic characterization uncovers novel biology.</title>
        <authorList>
            <person name="Wiegand S."/>
            <person name="Jogler M."/>
            <person name="Boedeker C."/>
            <person name="Pinto D."/>
            <person name="Vollmers J."/>
            <person name="Rivas-Marin E."/>
            <person name="Kohn T."/>
            <person name="Peeters S.H."/>
            <person name="Heuer A."/>
            <person name="Rast P."/>
            <person name="Oberbeckmann S."/>
            <person name="Bunk B."/>
            <person name="Jeske O."/>
            <person name="Meyerdierks A."/>
            <person name="Storesund J.E."/>
            <person name="Kallscheuer N."/>
            <person name="Luecker S."/>
            <person name="Lage O.M."/>
            <person name="Pohl T."/>
            <person name="Merkel B.J."/>
            <person name="Hornburger P."/>
            <person name="Mueller R.-W."/>
            <person name="Bruemmer F."/>
            <person name="Labrenz M."/>
            <person name="Spormann A.M."/>
            <person name="Op Den Camp H."/>
            <person name="Overmann J."/>
            <person name="Amann R."/>
            <person name="Jetten M.S.M."/>
            <person name="Mascher T."/>
            <person name="Medema M.H."/>
            <person name="Devos D.P."/>
            <person name="Kaster A.-K."/>
            <person name="Ovreas L."/>
            <person name="Rohde M."/>
            <person name="Galperin M.Y."/>
            <person name="Jogler C."/>
        </authorList>
    </citation>
    <scope>NUCLEOTIDE SEQUENCE [LARGE SCALE GENOMIC DNA]</scope>
    <source>
        <strain evidence="9 10">CA54</strain>
    </source>
</reference>
<dbReference type="GO" id="GO:0007165">
    <property type="term" value="P:signal transduction"/>
    <property type="evidence" value="ECO:0007669"/>
    <property type="project" value="TreeGrafter"/>
</dbReference>
<evidence type="ECO:0000313" key="10">
    <source>
        <dbReference type="Proteomes" id="UP000320735"/>
    </source>
</evidence>
<dbReference type="Gene3D" id="3.30.750.44">
    <property type="match status" value="1"/>
</dbReference>
<keyword evidence="4 5" id="KW-0720">Serine protease</keyword>
<dbReference type="SMART" id="SM00245">
    <property type="entry name" value="TSPc"/>
    <property type="match status" value="1"/>
</dbReference>
<dbReference type="Proteomes" id="UP000320735">
    <property type="component" value="Unassembled WGS sequence"/>
</dbReference>
<evidence type="ECO:0000256" key="7">
    <source>
        <dbReference type="SAM" id="SignalP"/>
    </source>
</evidence>
<dbReference type="EC" id="3.4.21.102" evidence="9"/>
<dbReference type="Gene3D" id="3.90.226.10">
    <property type="entry name" value="2-enoyl-CoA Hydratase, Chain A, domain 1"/>
    <property type="match status" value="1"/>
</dbReference>
<dbReference type="SUPFAM" id="SSF52096">
    <property type="entry name" value="ClpP/crotonase"/>
    <property type="match status" value="1"/>
</dbReference>
<sequence length="488" mass="54584" precursor="true">MRCQSLIVAWVLVLSTMALVGPVSADEPAKEAETAKEIKDKDYEMFKLFVDSFEQIDRNYVKEVDRRELMEAAIQGMLRKLDPYSNYISPENLRAFSDSVEQQFGGIGIQVTLDPTTHRLTVAAPLPGAPAQKAGVRPGDIITDIETESTENFDIEDAVKLLRGQPGEPVKIKVLHRGETEPVEVTIVRDIIRVATVRGMSYKEDGSWSYFVDEEHKIAYLHLTTFSRNSYEELKETMETLSEEGIKGLILDLRFNPGGLLSVATEISDMFVEEGKIVSTKGRNTQEQVFSAKKQGTYSDFPMVILVNRYSASASEIVSACLQDHKRALIIGERTWGKGSVQNVINLDYDDSALKLTTASYHRPSGKNIHRFPGAKEEDEWGVMPDEDYKIRLGDREIGNLHSHLAERELFKPSDDEDKGEESKETFADRQLEAAVAYLAAKIDGVEPPKPTTPAKENGDNDEVAKKEDAKVPETKEESKPEPESKPK</sequence>
<dbReference type="InterPro" id="IPR001478">
    <property type="entry name" value="PDZ"/>
</dbReference>
<evidence type="ECO:0000313" key="9">
    <source>
        <dbReference type="EMBL" id="TWU07179.1"/>
    </source>
</evidence>